<dbReference type="OrthoDB" id="2979847at2759"/>
<organism evidence="6 7">
    <name type="scientific">Hericium alpestre</name>
    <dbReference type="NCBI Taxonomy" id="135208"/>
    <lineage>
        <taxon>Eukaryota</taxon>
        <taxon>Fungi</taxon>
        <taxon>Dikarya</taxon>
        <taxon>Basidiomycota</taxon>
        <taxon>Agaricomycotina</taxon>
        <taxon>Agaricomycetes</taxon>
        <taxon>Russulales</taxon>
        <taxon>Hericiaceae</taxon>
        <taxon>Hericium</taxon>
    </lineage>
</organism>
<evidence type="ECO:0000259" key="5">
    <source>
        <dbReference type="PROSITE" id="PS50600"/>
    </source>
</evidence>
<dbReference type="InterPro" id="IPR003653">
    <property type="entry name" value="Peptidase_C48_C"/>
</dbReference>
<dbReference type="SUPFAM" id="SSF54001">
    <property type="entry name" value="Cysteine proteinases"/>
    <property type="match status" value="1"/>
</dbReference>
<dbReference type="AlphaFoldDB" id="A0A4Y9ZNZ8"/>
<evidence type="ECO:0000313" key="6">
    <source>
        <dbReference type="EMBL" id="TFY75777.1"/>
    </source>
</evidence>
<evidence type="ECO:0000256" key="1">
    <source>
        <dbReference type="ARBA" id="ARBA00005234"/>
    </source>
</evidence>
<feature type="compositionally biased region" description="Basic residues" evidence="4">
    <location>
        <begin position="533"/>
        <end position="547"/>
    </location>
</feature>
<keyword evidence="7" id="KW-1185">Reference proteome</keyword>
<dbReference type="Gene3D" id="3.40.395.10">
    <property type="entry name" value="Adenoviral Proteinase, Chain A"/>
    <property type="match status" value="1"/>
</dbReference>
<dbReference type="EMBL" id="SFCI01001438">
    <property type="protein sequence ID" value="TFY75777.1"/>
    <property type="molecule type" value="Genomic_DNA"/>
</dbReference>
<feature type="region of interest" description="Disordered" evidence="4">
    <location>
        <begin position="533"/>
        <end position="554"/>
    </location>
</feature>
<evidence type="ECO:0000256" key="3">
    <source>
        <dbReference type="ARBA" id="ARBA00022801"/>
    </source>
</evidence>
<gene>
    <name evidence="6" type="ORF">EWM64_g8234</name>
</gene>
<reference evidence="6 7" key="1">
    <citation type="submission" date="2019-02" db="EMBL/GenBank/DDBJ databases">
        <title>Genome sequencing of the rare red list fungi Hericium alpestre (H. flagellum).</title>
        <authorList>
            <person name="Buettner E."/>
            <person name="Kellner H."/>
        </authorList>
    </citation>
    <scope>NUCLEOTIDE SEQUENCE [LARGE SCALE GENOMIC DNA]</scope>
    <source>
        <strain evidence="6 7">DSM 108284</strain>
    </source>
</reference>
<protein>
    <recommendedName>
        <fullName evidence="5">Ubiquitin-like protease family profile domain-containing protein</fullName>
    </recommendedName>
</protein>
<proteinExistence type="inferred from homology"/>
<dbReference type="GO" id="GO:0006508">
    <property type="term" value="P:proteolysis"/>
    <property type="evidence" value="ECO:0007669"/>
    <property type="project" value="UniProtKB-KW"/>
</dbReference>
<evidence type="ECO:0000256" key="2">
    <source>
        <dbReference type="ARBA" id="ARBA00022670"/>
    </source>
</evidence>
<evidence type="ECO:0000256" key="4">
    <source>
        <dbReference type="SAM" id="MobiDB-lite"/>
    </source>
</evidence>
<dbReference type="GO" id="GO:0008234">
    <property type="term" value="F:cysteine-type peptidase activity"/>
    <property type="evidence" value="ECO:0007669"/>
    <property type="project" value="InterPro"/>
</dbReference>
<accession>A0A4Y9ZNZ8</accession>
<sequence>MAAEPKTVDYENVPVSLIGSFLPPLSISILALLNFDLHPLPTATLRQPTRIVFSSEAPDCALNDDLLRDLVPPSQATVHQLLSEKKSESRSVAVNNHYAPVEILHIWSSLAQVHLIRQRWQKADRWMRGQERLSAAHRELGDQIRRQLRMTAWGGNVCGFESSAPLTAIATYASNNWLSDIHTSQMAELLTSSLHIHPRQPMDDTHILDPLFAQKLLEDQSTGFSHVWVERIAEDFTTGRRKRALGTVLVNNNHWISYLVDFEHGELLFGDSFGVGPGEPVVTTFLTWLSKISDKTMHVEKLACVRQKDDFSCAILAFNAIEHVLDAVRYPLLNERGSIALSRLQKMKAVLAQHLYESPHPLLSNDSPAICANDHKAPHAQSDTSSPERVLVTPERKRKAELQSAHVAESASDDGPDSSTASLHADDGAATSDVDMDSGSSEGRNSDDSDVSEAESTKSEATKSDAMSHNGSQPKALRNQSILHFFQPVQDKVAWRKQEAERMKRDQEECDEKAVDLAEREERRATAKLLTKRKRQNARKSKQHAKRKVQEIEGGLRDSDGKKIKKQKVLIFFVLNHCMADVVEI</sequence>
<feature type="region of interest" description="Disordered" evidence="4">
    <location>
        <begin position="366"/>
        <end position="473"/>
    </location>
</feature>
<keyword evidence="2" id="KW-0645">Protease</keyword>
<comment type="similarity">
    <text evidence="1">Belongs to the peptidase C48 family.</text>
</comment>
<feature type="domain" description="Ubiquitin-like protease family profile" evidence="5">
    <location>
        <begin position="162"/>
        <end position="324"/>
    </location>
</feature>
<dbReference type="GO" id="GO:0019783">
    <property type="term" value="F:ubiquitin-like protein peptidase activity"/>
    <property type="evidence" value="ECO:0007669"/>
    <property type="project" value="UniProtKB-ARBA"/>
</dbReference>
<name>A0A4Y9ZNZ8_9AGAM</name>
<dbReference type="PROSITE" id="PS50600">
    <property type="entry name" value="ULP_PROTEASE"/>
    <property type="match status" value="1"/>
</dbReference>
<evidence type="ECO:0000313" key="7">
    <source>
        <dbReference type="Proteomes" id="UP000298061"/>
    </source>
</evidence>
<dbReference type="InterPro" id="IPR038765">
    <property type="entry name" value="Papain-like_cys_pep_sf"/>
</dbReference>
<keyword evidence="3" id="KW-0378">Hydrolase</keyword>
<comment type="caution">
    <text evidence="6">The sequence shown here is derived from an EMBL/GenBank/DDBJ whole genome shotgun (WGS) entry which is preliminary data.</text>
</comment>
<dbReference type="Proteomes" id="UP000298061">
    <property type="component" value="Unassembled WGS sequence"/>
</dbReference>